<evidence type="ECO:0000313" key="2">
    <source>
        <dbReference type="Proteomes" id="UP000014978"/>
    </source>
</evidence>
<dbReference type="VEuPathDB" id="MicrosporidiaDB:SLOPH_194"/>
<dbReference type="Pfam" id="PF04502">
    <property type="entry name" value="Saf4_Yju2"/>
    <property type="match status" value="1"/>
</dbReference>
<organism evidence="1 2">
    <name type="scientific">Spraguea lophii (strain 42_110)</name>
    <name type="common">Microsporidian parasite</name>
    <dbReference type="NCBI Taxonomy" id="1358809"/>
    <lineage>
        <taxon>Eukaryota</taxon>
        <taxon>Fungi</taxon>
        <taxon>Fungi incertae sedis</taxon>
        <taxon>Microsporidia</taxon>
        <taxon>Spragueidae</taxon>
        <taxon>Spraguea</taxon>
    </lineage>
</organism>
<proteinExistence type="predicted"/>
<gene>
    <name evidence="1" type="ORF">SLOPH_194</name>
</gene>
<dbReference type="FunCoup" id="S7WBM3">
    <property type="interactions" value="91"/>
</dbReference>
<name>S7WBM3_SPRLO</name>
<dbReference type="Proteomes" id="UP000014978">
    <property type="component" value="Unassembled WGS sequence"/>
</dbReference>
<dbReference type="AlphaFoldDB" id="S7WBM3"/>
<dbReference type="STRING" id="1358809.S7WBM3"/>
<dbReference type="EMBL" id="ATCN01000370">
    <property type="protein sequence ID" value="EPR79172.1"/>
    <property type="molecule type" value="Genomic_DNA"/>
</dbReference>
<sequence>MTIGQNEYYLFDIKIFYILILMSRKSYISKYSTFKNKNIKRNKKKCKNSLEKGRARFMLPFTVRCALCGEFTHKGKKINGSKEIIEDETYLGVRVYRFYIRCYHCNNEFTLKTDPKNGVYVTELGCSAEEKSNVKTNSDNVNMKIENNVYDANKNNYNKEINSEDNNYVNNTLDGQNTAIKTLKKIKDEFKRKREEFFKRKQC</sequence>
<dbReference type="GO" id="GO:0071006">
    <property type="term" value="C:U2-type catalytic step 1 spliceosome"/>
    <property type="evidence" value="ECO:0007669"/>
    <property type="project" value="TreeGrafter"/>
</dbReference>
<dbReference type="OrthoDB" id="2195983at2759"/>
<dbReference type="HOGENOM" id="CLU_1349677_0_0_1"/>
<dbReference type="PANTHER" id="PTHR12111:SF1">
    <property type="entry name" value="SPLICING FACTOR YJU2"/>
    <property type="match status" value="1"/>
</dbReference>
<dbReference type="GO" id="GO:0000398">
    <property type="term" value="P:mRNA splicing, via spliceosome"/>
    <property type="evidence" value="ECO:0007669"/>
    <property type="project" value="InterPro"/>
</dbReference>
<accession>S7WBM3</accession>
<dbReference type="PANTHER" id="PTHR12111">
    <property type="entry name" value="SPLICING FACTOR YJU2"/>
    <property type="match status" value="1"/>
</dbReference>
<keyword evidence="2" id="KW-1185">Reference proteome</keyword>
<dbReference type="InParanoid" id="S7WBM3"/>
<comment type="caution">
    <text evidence="1">The sequence shown here is derived from an EMBL/GenBank/DDBJ whole genome shotgun (WGS) entry which is preliminary data.</text>
</comment>
<protein>
    <submittedName>
        <fullName evidence="1">Cell cycle control protein cwf16</fullName>
    </submittedName>
</protein>
<evidence type="ECO:0000313" key="1">
    <source>
        <dbReference type="EMBL" id="EPR79172.1"/>
    </source>
</evidence>
<dbReference type="InterPro" id="IPR007590">
    <property type="entry name" value="Saf4/Yju2"/>
</dbReference>
<reference evidence="2" key="1">
    <citation type="journal article" date="2013" name="PLoS Genet.">
        <title>The genome of Spraguea lophii and the basis of host-microsporidian interactions.</title>
        <authorList>
            <person name="Campbell S.E."/>
            <person name="Williams T.A."/>
            <person name="Yousuf A."/>
            <person name="Soanes D.M."/>
            <person name="Paszkiewicz K.H."/>
            <person name="Williams B.A.P."/>
        </authorList>
    </citation>
    <scope>NUCLEOTIDE SEQUENCE [LARGE SCALE GENOMIC DNA]</scope>
    <source>
        <strain evidence="2">42_110</strain>
    </source>
</reference>